<proteinExistence type="predicted"/>
<dbReference type="Proteomes" id="UP001430953">
    <property type="component" value="Unassembled WGS sequence"/>
</dbReference>
<protein>
    <recommendedName>
        <fullName evidence="3">Ribosomal protein L31</fullName>
    </recommendedName>
</protein>
<name>A0AAW2H612_9HYME</name>
<evidence type="ECO:0000313" key="1">
    <source>
        <dbReference type="EMBL" id="KAL0134913.1"/>
    </source>
</evidence>
<accession>A0AAW2H612</accession>
<gene>
    <name evidence="1" type="ORF">PUN28_001590</name>
</gene>
<evidence type="ECO:0000313" key="2">
    <source>
        <dbReference type="Proteomes" id="UP001430953"/>
    </source>
</evidence>
<keyword evidence="2" id="KW-1185">Reference proteome</keyword>
<dbReference type="EMBL" id="JADYXP020000001">
    <property type="protein sequence ID" value="KAL0134913.1"/>
    <property type="molecule type" value="Genomic_DNA"/>
</dbReference>
<reference evidence="1 2" key="1">
    <citation type="submission" date="2023-03" db="EMBL/GenBank/DDBJ databases">
        <title>High recombination rates correlate with genetic variation in Cardiocondyla obscurior ants.</title>
        <authorList>
            <person name="Errbii M."/>
        </authorList>
    </citation>
    <scope>NUCLEOTIDE SEQUENCE [LARGE SCALE GENOMIC DNA]</scope>
    <source>
        <strain evidence="1">Alpha-2009</strain>
        <tissue evidence="1">Whole body</tissue>
    </source>
</reference>
<comment type="caution">
    <text evidence="1">The sequence shown here is derived from an EMBL/GenBank/DDBJ whole genome shotgun (WGS) entry which is preliminary data.</text>
</comment>
<organism evidence="1 2">
    <name type="scientific">Cardiocondyla obscurior</name>
    <dbReference type="NCBI Taxonomy" id="286306"/>
    <lineage>
        <taxon>Eukaryota</taxon>
        <taxon>Metazoa</taxon>
        <taxon>Ecdysozoa</taxon>
        <taxon>Arthropoda</taxon>
        <taxon>Hexapoda</taxon>
        <taxon>Insecta</taxon>
        <taxon>Pterygota</taxon>
        <taxon>Neoptera</taxon>
        <taxon>Endopterygota</taxon>
        <taxon>Hymenoptera</taxon>
        <taxon>Apocrita</taxon>
        <taxon>Aculeata</taxon>
        <taxon>Formicoidea</taxon>
        <taxon>Formicidae</taxon>
        <taxon>Myrmicinae</taxon>
        <taxon>Cardiocondyla</taxon>
    </lineage>
</organism>
<sequence>MFCSIHDGPVGFFMKFKPSSCCPKSYKALHQRELFFIRVLKVTGKRYVTAANQRDHPEFWGSRRGLTED</sequence>
<dbReference type="AlphaFoldDB" id="A0AAW2H612"/>
<evidence type="ECO:0008006" key="3">
    <source>
        <dbReference type="Google" id="ProtNLM"/>
    </source>
</evidence>